<gene>
    <name evidence="2" type="ORF">SIID45300_03328</name>
</gene>
<dbReference type="EMBL" id="BAAFGK010000005">
    <property type="protein sequence ID" value="GAB0058968.1"/>
    <property type="molecule type" value="Genomic_DNA"/>
</dbReference>
<dbReference type="Proteomes" id="UP001628193">
    <property type="component" value="Unassembled WGS sequence"/>
</dbReference>
<dbReference type="SUPFAM" id="SSF53383">
    <property type="entry name" value="PLP-dependent transferases"/>
    <property type="match status" value="1"/>
</dbReference>
<dbReference type="InterPro" id="IPR015421">
    <property type="entry name" value="PyrdxlP-dep_Trfase_major"/>
</dbReference>
<evidence type="ECO:0000313" key="3">
    <source>
        <dbReference type="Proteomes" id="UP001628193"/>
    </source>
</evidence>
<evidence type="ECO:0008006" key="4">
    <source>
        <dbReference type="Google" id="ProtNLM"/>
    </source>
</evidence>
<protein>
    <recommendedName>
        <fullName evidence="4">DegT/DnrJ/EryC1/StrS aminotransferase family protein</fullName>
    </recommendedName>
</protein>
<name>A0ABQ0CDI8_9PROT</name>
<organism evidence="2 3">
    <name type="scientific">Candidatus Magnetaquiglobus chichijimensis</name>
    <dbReference type="NCBI Taxonomy" id="3141448"/>
    <lineage>
        <taxon>Bacteria</taxon>
        <taxon>Pseudomonadati</taxon>
        <taxon>Pseudomonadota</taxon>
        <taxon>Magnetococcia</taxon>
        <taxon>Magnetococcales</taxon>
        <taxon>Candidatus Magnetaquicoccaceae</taxon>
        <taxon>Candidatus Magnetaquiglobus</taxon>
    </lineage>
</organism>
<dbReference type="InterPro" id="IPR015424">
    <property type="entry name" value="PyrdxlP-dep_Trfase"/>
</dbReference>
<dbReference type="Gene3D" id="3.40.640.10">
    <property type="entry name" value="Type I PLP-dependent aspartate aminotransferase-like (Major domain)"/>
    <property type="match status" value="1"/>
</dbReference>
<reference evidence="2 3" key="1">
    <citation type="submission" date="2024-09" db="EMBL/GenBank/DDBJ databases">
        <title>Draft genome sequence of Candidatus Magnetaquicoccaceae bacterium FCR-1.</title>
        <authorList>
            <person name="Shimoshige H."/>
            <person name="Shimamura S."/>
            <person name="Taoka A."/>
            <person name="Kobayashi H."/>
            <person name="Maekawa T."/>
        </authorList>
    </citation>
    <scope>NUCLEOTIDE SEQUENCE [LARGE SCALE GENOMIC DNA]</scope>
    <source>
        <strain evidence="2 3">FCR-1</strain>
    </source>
</reference>
<proteinExistence type="predicted"/>
<dbReference type="Gene3D" id="3.90.1150.10">
    <property type="entry name" value="Aspartate Aminotransferase, domain 1"/>
    <property type="match status" value="1"/>
</dbReference>
<dbReference type="InterPro" id="IPR015422">
    <property type="entry name" value="PyrdxlP-dep_Trfase_small"/>
</dbReference>
<evidence type="ECO:0000313" key="2">
    <source>
        <dbReference type="EMBL" id="GAB0058968.1"/>
    </source>
</evidence>
<evidence type="ECO:0000256" key="1">
    <source>
        <dbReference type="SAM" id="MobiDB-lite"/>
    </source>
</evidence>
<comment type="caution">
    <text evidence="2">The sequence shown here is derived from an EMBL/GenBank/DDBJ whole genome shotgun (WGS) entry which is preliminary data.</text>
</comment>
<feature type="region of interest" description="Disordered" evidence="1">
    <location>
        <begin position="1"/>
        <end position="24"/>
    </location>
</feature>
<accession>A0ABQ0CDI8</accession>
<sequence length="388" mass="41841">MGSGAVSVPWREIDRQPMPSPRPPVTIPLYRPDFTGDDARACLSQLARAPFVDAGAARAWEAGWERLWERRAVAFASHDEALGAVKGLFGWRSGDVVAVDPLLDPAWIEALEANWLHAAWRDVDPVTGWALGGPLARAEGSGVTRAVVTHHPFGLPVPGPDSGVEARHDAGDGARQVGLPDTAPVILEEISAIVHPLPGIGQGRIQMVNLEGPRILPVGVGCVLLSTDEPLIEALRKRRSRPPGGPACALGCALLASLPGRLERRAELAGRYLALRLRGLGTLPAQGAHGRTWELFHLMMRDARTCSALRHFLQRSGIGCATPVWFAPRLPQGILLPGLHALQTRALALPLHAALTNPESKRIVNRIHRWAERYGRSQPPPHDDASPP</sequence>
<keyword evidence="3" id="KW-1185">Reference proteome</keyword>